<dbReference type="InterPro" id="IPR050713">
    <property type="entry name" value="RTP_Phos/Ushers"/>
</dbReference>
<dbReference type="Gene3D" id="2.60.40.10">
    <property type="entry name" value="Immunoglobulins"/>
    <property type="match status" value="8"/>
</dbReference>
<dbReference type="InterPro" id="IPR003961">
    <property type="entry name" value="FN3_dom"/>
</dbReference>
<keyword evidence="3" id="KW-1015">Disulfide bond</keyword>
<feature type="region of interest" description="Disordered" evidence="4">
    <location>
        <begin position="1120"/>
        <end position="1146"/>
    </location>
</feature>
<dbReference type="EMBL" id="JAODUO010000453">
    <property type="protein sequence ID" value="KAK2180200.1"/>
    <property type="molecule type" value="Genomic_DNA"/>
</dbReference>
<keyword evidence="5" id="KW-0472">Membrane</keyword>
<evidence type="ECO:0000256" key="5">
    <source>
        <dbReference type="SAM" id="Phobius"/>
    </source>
</evidence>
<dbReference type="InterPro" id="IPR036116">
    <property type="entry name" value="FN3_sf"/>
</dbReference>
<protein>
    <recommendedName>
        <fullName evidence="6">Fibronectin type-III domain-containing protein</fullName>
    </recommendedName>
</protein>
<feature type="domain" description="Fibronectin type-III" evidence="6">
    <location>
        <begin position="221"/>
        <end position="309"/>
    </location>
</feature>
<dbReference type="InterPro" id="IPR006585">
    <property type="entry name" value="FTP1"/>
</dbReference>
<keyword evidence="5" id="KW-0812">Transmembrane</keyword>
<dbReference type="SMART" id="SM00607">
    <property type="entry name" value="FTP"/>
    <property type="match status" value="1"/>
</dbReference>
<gene>
    <name evidence="7" type="ORF">NP493_453g00000</name>
</gene>
<dbReference type="SUPFAM" id="SSF49265">
    <property type="entry name" value="Fibronectin type III"/>
    <property type="match status" value="5"/>
</dbReference>
<feature type="transmembrane region" description="Helical" evidence="5">
    <location>
        <begin position="1089"/>
        <end position="1113"/>
    </location>
</feature>
<feature type="domain" description="Fibronectin type-III" evidence="6">
    <location>
        <begin position="751"/>
        <end position="836"/>
    </location>
</feature>
<dbReference type="PANTHER" id="PTHR46957:SF3">
    <property type="entry name" value="CYTOKINE RECEPTOR"/>
    <property type="match status" value="1"/>
</dbReference>
<feature type="domain" description="Fibronectin type-III" evidence="6">
    <location>
        <begin position="661"/>
        <end position="750"/>
    </location>
</feature>
<evidence type="ECO:0000256" key="2">
    <source>
        <dbReference type="ARBA" id="ARBA00022837"/>
    </source>
</evidence>
<reference evidence="7" key="1">
    <citation type="journal article" date="2023" name="Mol. Biol. Evol.">
        <title>Third-Generation Sequencing Reveals the Adaptive Role of the Epigenome in Three Deep-Sea Polychaetes.</title>
        <authorList>
            <person name="Perez M."/>
            <person name="Aroh O."/>
            <person name="Sun Y."/>
            <person name="Lan Y."/>
            <person name="Juniper S.K."/>
            <person name="Young C.R."/>
            <person name="Angers B."/>
            <person name="Qian P.Y."/>
        </authorList>
    </citation>
    <scope>NUCLEOTIDE SEQUENCE</scope>
    <source>
        <strain evidence="7">R07B-5</strain>
    </source>
</reference>
<evidence type="ECO:0000256" key="3">
    <source>
        <dbReference type="ARBA" id="ARBA00023157"/>
    </source>
</evidence>
<feature type="domain" description="Fibronectin type-III" evidence="6">
    <location>
        <begin position="397"/>
        <end position="484"/>
    </location>
</feature>
<evidence type="ECO:0000313" key="8">
    <source>
        <dbReference type="Proteomes" id="UP001209878"/>
    </source>
</evidence>
<dbReference type="GO" id="GO:0046872">
    <property type="term" value="F:metal ion binding"/>
    <property type="evidence" value="ECO:0007669"/>
    <property type="project" value="UniProtKB-KW"/>
</dbReference>
<accession>A0AAD9KZJ3</accession>
<evidence type="ECO:0000256" key="1">
    <source>
        <dbReference type="ARBA" id="ARBA00022723"/>
    </source>
</evidence>
<dbReference type="GO" id="GO:0016020">
    <property type="term" value="C:membrane"/>
    <property type="evidence" value="ECO:0007669"/>
    <property type="project" value="UniProtKB-SubCell"/>
</dbReference>
<evidence type="ECO:0000256" key="4">
    <source>
        <dbReference type="SAM" id="MobiDB-lite"/>
    </source>
</evidence>
<comment type="caution">
    <text evidence="7">The sequence shown here is derived from an EMBL/GenBank/DDBJ whole genome shotgun (WGS) entry which is preliminary data.</text>
</comment>
<feature type="domain" description="Fibronectin type-III" evidence="6">
    <location>
        <begin position="837"/>
        <end position="929"/>
    </location>
</feature>
<dbReference type="Gene3D" id="2.60.120.260">
    <property type="entry name" value="Galactose-binding domain-like"/>
    <property type="match status" value="1"/>
</dbReference>
<dbReference type="SMART" id="SM00060">
    <property type="entry name" value="FN3"/>
    <property type="match status" value="8"/>
</dbReference>
<keyword evidence="8" id="KW-1185">Reference proteome</keyword>
<feature type="domain" description="Fibronectin type-III" evidence="6">
    <location>
        <begin position="310"/>
        <end position="396"/>
    </location>
</feature>
<organism evidence="7 8">
    <name type="scientific">Ridgeia piscesae</name>
    <name type="common">Tubeworm</name>
    <dbReference type="NCBI Taxonomy" id="27915"/>
    <lineage>
        <taxon>Eukaryota</taxon>
        <taxon>Metazoa</taxon>
        <taxon>Spiralia</taxon>
        <taxon>Lophotrochozoa</taxon>
        <taxon>Annelida</taxon>
        <taxon>Polychaeta</taxon>
        <taxon>Sedentaria</taxon>
        <taxon>Canalipalpata</taxon>
        <taxon>Sabellida</taxon>
        <taxon>Siboglinidae</taxon>
        <taxon>Ridgeia</taxon>
    </lineage>
</organism>
<dbReference type="PANTHER" id="PTHR46957">
    <property type="entry name" value="CYTOKINE RECEPTOR"/>
    <property type="match status" value="1"/>
</dbReference>
<dbReference type="Pfam" id="PF00041">
    <property type="entry name" value="fn3"/>
    <property type="match status" value="8"/>
</dbReference>
<name>A0AAD9KZJ3_RIDPI</name>
<dbReference type="Proteomes" id="UP001209878">
    <property type="component" value="Unassembled WGS sequence"/>
</dbReference>
<dbReference type="AlphaFoldDB" id="A0AAD9KZJ3"/>
<keyword evidence="2" id="KW-0106">Calcium</keyword>
<dbReference type="InterPro" id="IPR013783">
    <property type="entry name" value="Ig-like_fold"/>
</dbReference>
<keyword evidence="5" id="KW-1133">Transmembrane helix</keyword>
<proteinExistence type="predicted"/>
<keyword evidence="1" id="KW-0479">Metal-binding</keyword>
<dbReference type="InterPro" id="IPR008979">
    <property type="entry name" value="Galactose-bd-like_sf"/>
</dbReference>
<dbReference type="CDD" id="cd00063">
    <property type="entry name" value="FN3"/>
    <property type="match status" value="8"/>
</dbReference>
<feature type="domain" description="Fibronectin type-III" evidence="6">
    <location>
        <begin position="485"/>
        <end position="572"/>
    </location>
</feature>
<dbReference type="SUPFAM" id="SSF49785">
    <property type="entry name" value="Galactose-binding domain-like"/>
    <property type="match status" value="1"/>
</dbReference>
<dbReference type="PROSITE" id="PS50853">
    <property type="entry name" value="FN3"/>
    <property type="match status" value="8"/>
</dbReference>
<dbReference type="Pfam" id="PF22633">
    <property type="entry name" value="F5_F8_type_C_2"/>
    <property type="match status" value="1"/>
</dbReference>
<feature type="domain" description="Fibronectin type-III" evidence="6">
    <location>
        <begin position="573"/>
        <end position="660"/>
    </location>
</feature>
<evidence type="ECO:0000313" key="7">
    <source>
        <dbReference type="EMBL" id="KAK2180200.1"/>
    </source>
</evidence>
<sequence length="1191" mass="128052">MCNFEIEVLMGLESGAASKICANRSGCPDLSKTETYPCDAFGRYLKIRRTSDVDNVGFQLCEVEVFAKLNVALLRPTFQSSVGQSCGPTLAVDGNAASSMEDGGSCSATNTDAKSWWAVDLEVVYNIREVSVTQRDQNVENLAHFIVAVTDVSPSDTSPAVLGASQYSVCATQENAIPVSETKTFVCGSTDIFGRYVFILSTGSNTKLVLCEFEVFVAPGPPGDIVVSARSSSSLAVEWDGPSVRVKEYNVILEGDSNAPPAQIIKDSKRRATFNSLSAGTEYTVRVVTLGGDQQSVSSENKFYTTPETAENITVSARSPSSLSMEWSAPSGGVKGYNITLDGDVSAYTSEARDENITKATFNGLSAGTEYTVRVVTLSGDQQSETAENKFYTTPGKVENIVASARSLSSLTVVWGAPSGGVNGYTVTLEGNDGAHPAEVRDEKTTKATFNSLSAGTEYNVRVVTLSGDQQSETTENKFYTKPGKVENIVVSARSPSSLTFGWNAPSSGVKGYTVTLEGDDGAHPAEERDNSTRTATFNGLSAGTEYTVRVVTLSGDQQSANVENKFYTKPGMVENIVVPARSPSSLTFGWDAPSGGVKGYTVTLEGADGAHPAEARVESARTATFNDLSAGTEYTVRVVTLSGDQESETAGNKFYTKSGKVENIVVSVRSSSSLTFGWNAPSSGAKGYAITLEGDGGAHPAEERDNSTTTATFNGLSAGTEYTVRVVTLSGDQRNETVENKFYTNPYPAQNLNVLVSTVSSLILTWDAPDVGGLTKYRVTLKSDNTVKTQTPDKDTTTVVFIGLTAGTEYTAGLVTLSGDQQSAKVEDVVYTIPNTARNLTLTNQTLDSLTVKWDAPEVGGLTGYNVTLAGDSTFQTQTAGNDKTVTFTGLKAGAEYIVGVAAVSGNQRSTAVEGKFYTRITLRTPRGACISWNPHHHKSEYRDTLADTSTKDYKEMAAKVEFEVRLAYSRSAVNGHIVAVTNIVFSQGSVKVDYKLELDTVFFPNSQGSVKVDYKLELDTVFFPNSQGSVKVDYKLELDTVSTTEALKKEMVEYVDGHSGFVSELQINPNSITYDGKRTSTNDMPPWLIVALPVFGCLGIIVFLALLVGLASRRRKLREDRDESPRHGRWSRGEHMLWHQDDPPQRQKTLIGGRGLGVYNDGYTRAFGCEKVIFRLTPSICNVHTLGDI</sequence>
<evidence type="ECO:0000259" key="6">
    <source>
        <dbReference type="PROSITE" id="PS50853"/>
    </source>
</evidence>